<comment type="similarity">
    <text evidence="1">Belongs to the glycosyl hydrolase 13 family.</text>
</comment>
<dbReference type="EC" id="3.2.1.41" evidence="4"/>
<dbReference type="Gene3D" id="3.20.20.80">
    <property type="entry name" value="Glycosidases"/>
    <property type="match status" value="1"/>
</dbReference>
<keyword evidence="5" id="KW-1185">Reference proteome</keyword>
<proteinExistence type="inferred from homology"/>
<accession>A0A6L9STW2</accession>
<dbReference type="GO" id="GO:0005975">
    <property type="term" value="P:carbohydrate metabolic process"/>
    <property type="evidence" value="ECO:0007669"/>
    <property type="project" value="InterPro"/>
</dbReference>
<dbReference type="PANTHER" id="PTHR43002">
    <property type="entry name" value="GLYCOGEN DEBRANCHING ENZYME"/>
    <property type="match status" value="1"/>
</dbReference>
<protein>
    <submittedName>
        <fullName evidence="4">Type I pullulanase</fullName>
        <ecNumber evidence="4">3.2.1.41</ecNumber>
    </submittedName>
</protein>
<evidence type="ECO:0000259" key="3">
    <source>
        <dbReference type="SMART" id="SM00642"/>
    </source>
</evidence>
<dbReference type="InterPro" id="IPR017853">
    <property type="entry name" value="GH"/>
</dbReference>
<feature type="region of interest" description="Disordered" evidence="2">
    <location>
        <begin position="670"/>
        <end position="701"/>
    </location>
</feature>
<dbReference type="AlphaFoldDB" id="A0A6L9STW2"/>
<keyword evidence="4" id="KW-0378">Hydrolase</keyword>
<reference evidence="4 5" key="1">
    <citation type="submission" date="2019-10" db="EMBL/GenBank/DDBJ databases">
        <title>Bifidobacterium from non-human primates.</title>
        <authorList>
            <person name="Modesto M."/>
        </authorList>
    </citation>
    <scope>NUCLEOTIDE SEQUENCE [LARGE SCALE GENOMIC DNA]</scope>
    <source>
        <strain evidence="4 5">SMA15</strain>
    </source>
</reference>
<evidence type="ECO:0000256" key="2">
    <source>
        <dbReference type="SAM" id="MobiDB-lite"/>
    </source>
</evidence>
<feature type="domain" description="Glycosyl hydrolase family 13 catalytic" evidence="3">
    <location>
        <begin position="168"/>
        <end position="589"/>
    </location>
</feature>
<dbReference type="EMBL" id="WHZV01000004">
    <property type="protein sequence ID" value="NEG55223.1"/>
    <property type="molecule type" value="Genomic_DNA"/>
</dbReference>
<dbReference type="SUPFAM" id="SSF51445">
    <property type="entry name" value="(Trans)glycosidases"/>
    <property type="match status" value="1"/>
</dbReference>
<dbReference type="InterPro" id="IPR013783">
    <property type="entry name" value="Ig-like_fold"/>
</dbReference>
<dbReference type="NCBIfam" id="TIGR02104">
    <property type="entry name" value="pulA_typeI"/>
    <property type="match status" value="1"/>
</dbReference>
<dbReference type="InterPro" id="IPR014756">
    <property type="entry name" value="Ig_E-set"/>
</dbReference>
<evidence type="ECO:0000313" key="5">
    <source>
        <dbReference type="Proteomes" id="UP000483293"/>
    </source>
</evidence>
<dbReference type="Gene3D" id="2.60.40.10">
    <property type="entry name" value="Immunoglobulins"/>
    <property type="match status" value="1"/>
</dbReference>
<dbReference type="GO" id="GO:0051060">
    <property type="term" value="F:pullulanase activity"/>
    <property type="evidence" value="ECO:0007669"/>
    <property type="project" value="UniProtKB-EC"/>
</dbReference>
<comment type="caution">
    <text evidence="4">The sequence shown here is derived from an EMBL/GenBank/DDBJ whole genome shotgun (WGS) entry which is preliminary data.</text>
</comment>
<dbReference type="InterPro" id="IPR006047">
    <property type="entry name" value="GH13_cat_dom"/>
</dbReference>
<dbReference type="CDD" id="cd11341">
    <property type="entry name" value="AmyAc_Pullulanase_LD-like"/>
    <property type="match status" value="1"/>
</dbReference>
<dbReference type="SUPFAM" id="SSF81296">
    <property type="entry name" value="E set domains"/>
    <property type="match status" value="1"/>
</dbReference>
<evidence type="ECO:0000256" key="1">
    <source>
        <dbReference type="ARBA" id="ARBA00008061"/>
    </source>
</evidence>
<evidence type="ECO:0000313" key="4">
    <source>
        <dbReference type="EMBL" id="NEG55223.1"/>
    </source>
</evidence>
<sequence length="719" mass="77942">MAQYAGTPAEPAPPCPDLPVYAGDDLGARPDPAGTTFRVWAPTASGVTLRLFRYGSDAEAAAEEPEASVDNDTTSAGDRPGPFASHELTPGPAGTWMARCDGVGHGVYYDYLVRFPDGTAHRTADPWARAAGVNGRRSMVVDLARTDPDGWESDRRPHVASHDLVIWETHVGDFSDDMHSGVPFEHRGTYLAFTYDDTSVDGEGAFPTCVAYLKHLGVTAVQLMPFYDYGSIDESLARDDPRHGFNWGYDPLNVNVPEGSYSTDPFHGEVRIRECKRMIQALHAAGIKVIMDVVYNHMFSADNWLERMVPGYALRRRVDGALADGSGCGNDVATEHPMMRRYIVDSVVYWASEYHIDGFRFDLMGLIDVDTMNAIRTALDELPGGATVLMHGEPWAARETALDPAAGVVLADKRGLPYLSPRIGAFCDTTRDAVRGHIFFHKEPGYLSGAAADYADDIRHAADAWRGTPHETASVAQVIQYVSAHDDLTLWDKLCAAMRRLPAEADYAADDVDAGGRCADLMAANRLAAGIVFTAAGVPFLLSGEEFARTKHGDSDSYRSPASLNRLDWRRARRLHALVAHYAALIRLRRGNPAYFGGARTIVPRDDETVVFRVGDDCVAVNPVGETRLQSTVALETPAPYDEVAKIAPDDWRCLYCAADGFASGPAAASGWGVPSDGASGSDASPDGDAAALPLPSVEDRAMPLPPYSITVWRRGRHG</sequence>
<dbReference type="InterPro" id="IPR011840">
    <property type="entry name" value="PulA_typeI"/>
</dbReference>
<dbReference type="RefSeq" id="WP_163196942.1">
    <property type="nucleotide sequence ID" value="NZ_WHZV01000004.1"/>
</dbReference>
<feature type="compositionally biased region" description="Acidic residues" evidence="2">
    <location>
        <begin position="60"/>
        <end position="69"/>
    </location>
</feature>
<dbReference type="CDD" id="cd02860">
    <property type="entry name" value="E_set_Pullulanase"/>
    <property type="match status" value="1"/>
</dbReference>
<keyword evidence="4" id="KW-0326">Glycosidase</keyword>
<feature type="compositionally biased region" description="Low complexity" evidence="2">
    <location>
        <begin position="670"/>
        <end position="697"/>
    </location>
</feature>
<feature type="region of interest" description="Disordered" evidence="2">
    <location>
        <begin position="1"/>
        <end position="35"/>
    </location>
</feature>
<name>A0A6L9STW2_9BIFI</name>
<organism evidence="4 5">
    <name type="scientific">Bifidobacterium platyrrhinorum</name>
    <dbReference type="NCBI Taxonomy" id="2661628"/>
    <lineage>
        <taxon>Bacteria</taxon>
        <taxon>Bacillati</taxon>
        <taxon>Actinomycetota</taxon>
        <taxon>Actinomycetes</taxon>
        <taxon>Bifidobacteriales</taxon>
        <taxon>Bifidobacteriaceae</taxon>
        <taxon>Bifidobacterium</taxon>
    </lineage>
</organism>
<dbReference type="Proteomes" id="UP000483293">
    <property type="component" value="Unassembled WGS sequence"/>
</dbReference>
<dbReference type="SMART" id="SM00642">
    <property type="entry name" value="Aamy"/>
    <property type="match status" value="1"/>
</dbReference>
<feature type="region of interest" description="Disordered" evidence="2">
    <location>
        <begin position="60"/>
        <end position="90"/>
    </location>
</feature>
<gene>
    <name evidence="4" type="primary">pulA</name>
    <name evidence="4" type="ORF">GFD21_05465</name>
</gene>
<dbReference type="Pfam" id="PF00128">
    <property type="entry name" value="Alpha-amylase"/>
    <property type="match status" value="1"/>
</dbReference>